<gene>
    <name evidence="1" type="ORF">AQJ11_29775</name>
</gene>
<evidence type="ECO:0000313" key="2">
    <source>
        <dbReference type="Proteomes" id="UP000053398"/>
    </source>
</evidence>
<protein>
    <submittedName>
        <fullName evidence="1">Uncharacterized protein</fullName>
    </submittedName>
</protein>
<evidence type="ECO:0000313" key="1">
    <source>
        <dbReference type="EMBL" id="KUN20379.1"/>
    </source>
</evidence>
<keyword evidence="2" id="KW-1185">Reference proteome</keyword>
<organism evidence="1 2">
    <name type="scientific">Streptomyces corchorusii</name>
    <name type="common">Streptomyces chibaensis</name>
    <dbReference type="NCBI Taxonomy" id="1903"/>
    <lineage>
        <taxon>Bacteria</taxon>
        <taxon>Bacillati</taxon>
        <taxon>Actinomycetota</taxon>
        <taxon>Actinomycetes</taxon>
        <taxon>Kitasatosporales</taxon>
        <taxon>Streptomycetaceae</taxon>
        <taxon>Streptomyces</taxon>
    </lineage>
</organism>
<dbReference type="RefSeq" id="WP_059265211.1">
    <property type="nucleotide sequence ID" value="NZ_KQ948362.1"/>
</dbReference>
<proteinExistence type="predicted"/>
<dbReference type="Proteomes" id="UP000053398">
    <property type="component" value="Unassembled WGS sequence"/>
</dbReference>
<dbReference type="AlphaFoldDB" id="A0A117QC87"/>
<sequence length="178" mass="19285">MVVTVGAGCTEACHAGHAACDRLRGLLDPAYIGTERVPREWAEGRYPPVRFAVLWGPTEVGGRAQTRPAPGGDVAMLRQDQMFLAEDGTPWVRTDPAPDALDDDIRWHRPPRREYDRSAGGGFLWLGGVPAAAREAVWSRVRGGRPAGSPSEYSGRCWSATRRPGVVPGRRGTRLVGS</sequence>
<name>A0A117QC87_STRCK</name>
<comment type="caution">
    <text evidence="1">The sequence shown here is derived from an EMBL/GenBank/DDBJ whole genome shotgun (WGS) entry which is preliminary data.</text>
</comment>
<reference evidence="1 2" key="1">
    <citation type="submission" date="2015-10" db="EMBL/GenBank/DDBJ databases">
        <title>Draft genome sequence of Streptomyces corchorusii DSM 40340, type strain for the species Streptomyces corchorusii.</title>
        <authorList>
            <person name="Ruckert C."/>
            <person name="Winkler A."/>
            <person name="Kalinowski J."/>
            <person name="Kampfer P."/>
            <person name="Glaeser S."/>
        </authorList>
    </citation>
    <scope>NUCLEOTIDE SEQUENCE [LARGE SCALE GENOMIC DNA]</scope>
    <source>
        <strain evidence="1 2">DSM 40340</strain>
    </source>
</reference>
<accession>A0A117QC87</accession>
<dbReference type="EMBL" id="LMWP01000035">
    <property type="protein sequence ID" value="KUN20379.1"/>
    <property type="molecule type" value="Genomic_DNA"/>
</dbReference>